<feature type="compositionally biased region" description="Low complexity" evidence="2">
    <location>
        <begin position="379"/>
        <end position="402"/>
    </location>
</feature>
<feature type="region of interest" description="Disordered" evidence="2">
    <location>
        <begin position="357"/>
        <end position="402"/>
    </location>
</feature>
<dbReference type="EC" id="5.2.1.8" evidence="5"/>
<evidence type="ECO:0000256" key="3">
    <source>
        <dbReference type="SAM" id="SignalP"/>
    </source>
</evidence>
<evidence type="ECO:0000256" key="1">
    <source>
        <dbReference type="PROSITE-ProRule" id="PRU00278"/>
    </source>
</evidence>
<feature type="signal peptide" evidence="3">
    <location>
        <begin position="1"/>
        <end position="25"/>
    </location>
</feature>
<feature type="chain" id="PRO_5043632980" evidence="3">
    <location>
        <begin position="26"/>
        <end position="402"/>
    </location>
</feature>
<sequence>MSKLVQRIVALVVMLAVVMSATAYGASTFVVDYQELKSDAPVVMTVNGEEIHADEYASYMMSQIINYQQMYAMYGLSEKNMASTFGDAAKESAKQQVALIHIVKQKMDELGLSLSYSQKKNIVTANKQNAEQLGGEDAYLQRLASIGFDMDHYNNYQYVSACAQVLKDYYFGENGVSVPSDDELQKYFDDNYITAKHILILTKNPSTGETTRTDEEAKKEAQAVLDRLNNGEDFDALLTEKNEDAGEAQYAKGYTFTEGQMVDEFYNAAKALQEGEVSGLVKSQYGYHIIKRCELNQDEFENMRDAIIAAVASEKGTAGSIDEMMQQWIDEADIQTTDAYDEITYDNTKDYLPADVQTVLNSDTSDDDGNAQTEDAQSEDQSATDSQSSTDEAQTADTEAAQ</sequence>
<dbReference type="InterPro" id="IPR046357">
    <property type="entry name" value="PPIase_dom_sf"/>
</dbReference>
<proteinExistence type="predicted"/>
<dbReference type="Proteomes" id="UP001298753">
    <property type="component" value="Unassembled WGS sequence"/>
</dbReference>
<dbReference type="Gene3D" id="3.10.50.40">
    <property type="match status" value="1"/>
</dbReference>
<dbReference type="GeneID" id="98660738"/>
<evidence type="ECO:0000256" key="2">
    <source>
        <dbReference type="SAM" id="MobiDB-lite"/>
    </source>
</evidence>
<name>A0AAW4VYG4_9FIRM</name>
<keyword evidence="1" id="KW-0697">Rotamase</keyword>
<dbReference type="InterPro" id="IPR050245">
    <property type="entry name" value="PrsA_foldase"/>
</dbReference>
<dbReference type="PANTHER" id="PTHR47245:SF2">
    <property type="entry name" value="PEPTIDYL-PROLYL CIS-TRANS ISOMERASE HP_0175-RELATED"/>
    <property type="match status" value="1"/>
</dbReference>
<evidence type="ECO:0000259" key="4">
    <source>
        <dbReference type="PROSITE" id="PS50198"/>
    </source>
</evidence>
<keyword evidence="6" id="KW-1185">Reference proteome</keyword>
<dbReference type="AlphaFoldDB" id="A0AAW4VYG4"/>
<dbReference type="GO" id="GO:0003755">
    <property type="term" value="F:peptidyl-prolyl cis-trans isomerase activity"/>
    <property type="evidence" value="ECO:0007669"/>
    <property type="project" value="UniProtKB-KW"/>
</dbReference>
<dbReference type="Pfam" id="PF00639">
    <property type="entry name" value="Rotamase"/>
    <property type="match status" value="1"/>
</dbReference>
<gene>
    <name evidence="5" type="ORF">LKD22_01820</name>
</gene>
<accession>A0AAW4VYG4</accession>
<reference evidence="5 6" key="1">
    <citation type="submission" date="2021-10" db="EMBL/GenBank/DDBJ databases">
        <title>Anaerobic single-cell dispensing facilitates the cultivation of human gut bacteria.</title>
        <authorList>
            <person name="Afrizal A."/>
        </authorList>
    </citation>
    <scope>NUCLEOTIDE SEQUENCE [LARGE SCALE GENOMIC DNA]</scope>
    <source>
        <strain evidence="5 6">CLA-AA-H270</strain>
    </source>
</reference>
<dbReference type="SUPFAM" id="SSF54534">
    <property type="entry name" value="FKBP-like"/>
    <property type="match status" value="1"/>
</dbReference>
<evidence type="ECO:0000313" key="6">
    <source>
        <dbReference type="Proteomes" id="UP001298753"/>
    </source>
</evidence>
<keyword evidence="3" id="KW-0732">Signal</keyword>
<comment type="caution">
    <text evidence="5">The sequence shown here is derived from an EMBL/GenBank/DDBJ whole genome shotgun (WGS) entry which is preliminary data.</text>
</comment>
<organism evidence="5 6">
    <name type="scientific">Agathobaculum butyriciproducens</name>
    <dbReference type="NCBI Taxonomy" id="1628085"/>
    <lineage>
        <taxon>Bacteria</taxon>
        <taxon>Bacillati</taxon>
        <taxon>Bacillota</taxon>
        <taxon>Clostridia</taxon>
        <taxon>Eubacteriales</taxon>
        <taxon>Butyricicoccaceae</taxon>
        <taxon>Agathobaculum</taxon>
    </lineage>
</organism>
<dbReference type="InterPro" id="IPR000297">
    <property type="entry name" value="PPIase_PpiC"/>
</dbReference>
<protein>
    <submittedName>
        <fullName evidence="5">Peptidylprolyl isomerase</fullName>
        <ecNumber evidence="5">5.2.1.8</ecNumber>
    </submittedName>
</protein>
<dbReference type="RefSeq" id="WP_118284587.1">
    <property type="nucleotide sequence ID" value="NZ_JAJEPX010000002.1"/>
</dbReference>
<dbReference type="Pfam" id="PF13624">
    <property type="entry name" value="SurA_N_3"/>
    <property type="match status" value="1"/>
</dbReference>
<keyword evidence="1 5" id="KW-0413">Isomerase</keyword>
<dbReference type="SUPFAM" id="SSF109998">
    <property type="entry name" value="Triger factor/SurA peptide-binding domain-like"/>
    <property type="match status" value="1"/>
</dbReference>
<evidence type="ECO:0000313" key="5">
    <source>
        <dbReference type="EMBL" id="MCC2175878.1"/>
    </source>
</evidence>
<dbReference type="PROSITE" id="PS50198">
    <property type="entry name" value="PPIC_PPIASE_2"/>
    <property type="match status" value="1"/>
</dbReference>
<dbReference type="PANTHER" id="PTHR47245">
    <property type="entry name" value="PEPTIDYLPROLYL ISOMERASE"/>
    <property type="match status" value="1"/>
</dbReference>
<feature type="domain" description="PpiC" evidence="4">
    <location>
        <begin position="190"/>
        <end position="294"/>
    </location>
</feature>
<dbReference type="InterPro" id="IPR027304">
    <property type="entry name" value="Trigger_fact/SurA_dom_sf"/>
</dbReference>
<dbReference type="EMBL" id="JAJEPX010000002">
    <property type="protein sequence ID" value="MCC2175878.1"/>
    <property type="molecule type" value="Genomic_DNA"/>
</dbReference>